<protein>
    <submittedName>
        <fullName evidence="1">Uncharacterized protein</fullName>
    </submittedName>
</protein>
<dbReference type="RefSeq" id="WP_073208676.1">
    <property type="nucleotide sequence ID" value="NZ_FRBD01000012.1"/>
</dbReference>
<proteinExistence type="predicted"/>
<evidence type="ECO:0000313" key="2">
    <source>
        <dbReference type="Proteomes" id="UP000184130"/>
    </source>
</evidence>
<reference evidence="1 2" key="1">
    <citation type="submission" date="2016-11" db="EMBL/GenBank/DDBJ databases">
        <authorList>
            <person name="Jaros S."/>
            <person name="Januszkiewicz K."/>
            <person name="Wedrychowicz H."/>
        </authorList>
    </citation>
    <scope>NUCLEOTIDE SEQUENCE [LARGE SCALE GENOMIC DNA]</scope>
    <source>
        <strain evidence="1 2">KHT3</strain>
    </source>
</reference>
<sequence length="177" mass="20671">MKKLILGVISGAGIILLLMCCAKKNHQVSPQKVITWERLDTFVFVNPMYRVVYPDYFEVNTAEQDSGHVSFYYTINGNNVALRTFSIPRYELWDVNTFANSVERFIMEIGNDTITMKELHPNYFYMESKAKTNEYKCFEKYVLGDEDIFVLALGYPEGIEDNQVERLKELVHDWNPK</sequence>
<dbReference type="Proteomes" id="UP000184130">
    <property type="component" value="Unassembled WGS sequence"/>
</dbReference>
<dbReference type="EMBL" id="FRBD01000012">
    <property type="protein sequence ID" value="SHK80463.1"/>
    <property type="molecule type" value="Genomic_DNA"/>
</dbReference>
<accession>A0A1M6VG22</accession>
<evidence type="ECO:0000313" key="1">
    <source>
        <dbReference type="EMBL" id="SHK80463.1"/>
    </source>
</evidence>
<gene>
    <name evidence="1" type="ORF">SAMN05216463_112106</name>
</gene>
<name>A0A1M6VG22_XYLRU</name>
<dbReference type="AlphaFoldDB" id="A0A1M6VG22"/>
<organism evidence="1 2">
    <name type="scientific">Xylanibacter ruminicola</name>
    <name type="common">Prevotella ruminicola</name>
    <dbReference type="NCBI Taxonomy" id="839"/>
    <lineage>
        <taxon>Bacteria</taxon>
        <taxon>Pseudomonadati</taxon>
        <taxon>Bacteroidota</taxon>
        <taxon>Bacteroidia</taxon>
        <taxon>Bacteroidales</taxon>
        <taxon>Prevotellaceae</taxon>
        <taxon>Xylanibacter</taxon>
    </lineage>
</organism>
<dbReference type="OrthoDB" id="1084643at2"/>